<dbReference type="KEGG" id="qdo:H9Q78_01305"/>
<sequence>MKKTVIIGGGAAGMTAAIASAGAGDSVTLLEHSPQLGKKLLSTGNGRCNLTNRNQDASFYRCPESDFPEKALKQFGYKETLEFFRGLGLFLKEKEGYVYPRSSQASSVRNALLRELERRKVDLKMETDVREIVKYEKGFRVRTSDTSYVSDRVILSCGGMAAPSTGSDGSGYRLAAEMGHRIIEPVPALVQLRSFRTALQKAAGVRADGRISLYIMENGRRAFAGADTGEIQLTDYGISGIPVFQVSRYASKALSENKQVWAEIDFLPEYTSMEEKQKLFQSVRQEKKGYDCLEVLCGLFPEKLALAFLKEADIPFHLPAEQLDENRTEKLCRTVTCFSVPISGTNSFSQAQVTAGGVDVRDVVPESMESRLVQGLYFAGEILDVDGICGGYNLQWAWTSGWLAGKQGRK</sequence>
<accession>A0A7G9G4V7</accession>
<dbReference type="InterPro" id="IPR004792">
    <property type="entry name" value="BaiN-like"/>
</dbReference>
<dbReference type="RefSeq" id="WP_249303124.1">
    <property type="nucleotide sequence ID" value="NZ_CP060634.1"/>
</dbReference>
<feature type="domain" description="RsdA/BaiN/AoA(So)-like insert" evidence="5">
    <location>
        <begin position="186"/>
        <end position="353"/>
    </location>
</feature>
<dbReference type="Pfam" id="PF03486">
    <property type="entry name" value="HI0933_like"/>
    <property type="match status" value="1"/>
</dbReference>
<reference evidence="6 7" key="1">
    <citation type="submission" date="2020-08" db="EMBL/GenBank/DDBJ databases">
        <authorList>
            <person name="Liu C."/>
            <person name="Sun Q."/>
        </authorList>
    </citation>
    <scope>NUCLEOTIDE SEQUENCE [LARGE SCALE GENOMIC DNA]</scope>
    <source>
        <strain evidence="6 7">NSJ-38</strain>
    </source>
</reference>
<organism evidence="6 7">
    <name type="scientific">Qiania dongpingensis</name>
    <dbReference type="NCBI Taxonomy" id="2763669"/>
    <lineage>
        <taxon>Bacteria</taxon>
        <taxon>Bacillati</taxon>
        <taxon>Bacillota</taxon>
        <taxon>Clostridia</taxon>
        <taxon>Lachnospirales</taxon>
        <taxon>Lachnospiraceae</taxon>
        <taxon>Qiania</taxon>
    </lineage>
</organism>
<dbReference type="SUPFAM" id="SSF160996">
    <property type="entry name" value="HI0933 insert domain-like"/>
    <property type="match status" value="1"/>
</dbReference>
<keyword evidence="3" id="KW-0274">FAD</keyword>
<evidence type="ECO:0000256" key="3">
    <source>
        <dbReference type="ARBA" id="ARBA00022827"/>
    </source>
</evidence>
<feature type="domain" description="RsdA/BaiN/AoA(So)-like Rossmann fold-like" evidence="4">
    <location>
        <begin position="3"/>
        <end position="406"/>
    </location>
</feature>
<dbReference type="InterPro" id="IPR023166">
    <property type="entry name" value="BaiN-like_dom_sf"/>
</dbReference>
<dbReference type="AlphaFoldDB" id="A0A7G9G4V7"/>
<dbReference type="SUPFAM" id="SSF51905">
    <property type="entry name" value="FAD/NAD(P)-binding domain"/>
    <property type="match status" value="1"/>
</dbReference>
<dbReference type="PANTHER" id="PTHR42887:SF2">
    <property type="entry name" value="OS12G0638800 PROTEIN"/>
    <property type="match status" value="1"/>
</dbReference>
<keyword evidence="2" id="KW-0285">Flavoprotein</keyword>
<evidence type="ECO:0000313" key="7">
    <source>
        <dbReference type="Proteomes" id="UP000515823"/>
    </source>
</evidence>
<keyword evidence="7" id="KW-1185">Reference proteome</keyword>
<dbReference type="Pfam" id="PF22780">
    <property type="entry name" value="HI0933_like_1st"/>
    <property type="match status" value="1"/>
</dbReference>
<proteinExistence type="predicted"/>
<dbReference type="Gene3D" id="2.40.30.10">
    <property type="entry name" value="Translation factors"/>
    <property type="match status" value="1"/>
</dbReference>
<dbReference type="PANTHER" id="PTHR42887">
    <property type="entry name" value="OS12G0638800 PROTEIN"/>
    <property type="match status" value="1"/>
</dbReference>
<dbReference type="Proteomes" id="UP000515823">
    <property type="component" value="Chromosome"/>
</dbReference>
<dbReference type="EMBL" id="CP060634">
    <property type="protein sequence ID" value="QNM05839.1"/>
    <property type="molecule type" value="Genomic_DNA"/>
</dbReference>
<dbReference type="InterPro" id="IPR055178">
    <property type="entry name" value="RsdA/BaiN/AoA(So)-like_dom"/>
</dbReference>
<dbReference type="InterPro" id="IPR057661">
    <property type="entry name" value="RsdA/BaiN/AoA(So)_Rossmann"/>
</dbReference>
<dbReference type="NCBIfam" id="TIGR00275">
    <property type="entry name" value="aminoacetone oxidase family FAD-binding enzyme"/>
    <property type="match status" value="1"/>
</dbReference>
<dbReference type="Gene3D" id="3.50.50.60">
    <property type="entry name" value="FAD/NAD(P)-binding domain"/>
    <property type="match status" value="1"/>
</dbReference>
<dbReference type="Gene3D" id="1.10.8.260">
    <property type="entry name" value="HI0933 insert domain-like"/>
    <property type="match status" value="1"/>
</dbReference>
<name>A0A7G9G4V7_9FIRM</name>
<evidence type="ECO:0000259" key="5">
    <source>
        <dbReference type="Pfam" id="PF22780"/>
    </source>
</evidence>
<evidence type="ECO:0000259" key="4">
    <source>
        <dbReference type="Pfam" id="PF03486"/>
    </source>
</evidence>
<evidence type="ECO:0000256" key="1">
    <source>
        <dbReference type="ARBA" id="ARBA00001974"/>
    </source>
</evidence>
<comment type="cofactor">
    <cofactor evidence="1">
        <name>FAD</name>
        <dbReference type="ChEBI" id="CHEBI:57692"/>
    </cofactor>
</comment>
<gene>
    <name evidence="6" type="ORF">H9Q78_01305</name>
</gene>
<evidence type="ECO:0000256" key="2">
    <source>
        <dbReference type="ARBA" id="ARBA00022630"/>
    </source>
</evidence>
<protein>
    <submittedName>
        <fullName evidence="6">NAD(P)/FAD-dependent oxidoreductase</fullName>
    </submittedName>
</protein>
<dbReference type="InterPro" id="IPR036188">
    <property type="entry name" value="FAD/NAD-bd_sf"/>
</dbReference>
<evidence type="ECO:0000313" key="6">
    <source>
        <dbReference type="EMBL" id="QNM05839.1"/>
    </source>
</evidence>